<dbReference type="PROSITE" id="PS01162">
    <property type="entry name" value="QOR_ZETA_CRYSTAL"/>
    <property type="match status" value="1"/>
</dbReference>
<dbReference type="PANTHER" id="PTHR11695:SF294">
    <property type="entry name" value="RETICULON-4-INTERACTING PROTEIN 1, MITOCHONDRIAL"/>
    <property type="match status" value="1"/>
</dbReference>
<name>A0A512AP80_9SPHN</name>
<dbReference type="GO" id="GO:0016491">
    <property type="term" value="F:oxidoreductase activity"/>
    <property type="evidence" value="ECO:0007669"/>
    <property type="project" value="UniProtKB-KW"/>
</dbReference>
<dbReference type="SUPFAM" id="SSF50129">
    <property type="entry name" value="GroES-like"/>
    <property type="match status" value="1"/>
</dbReference>
<dbReference type="InterPro" id="IPR020843">
    <property type="entry name" value="ER"/>
</dbReference>
<keyword evidence="4" id="KW-1185">Reference proteome</keyword>
<feature type="domain" description="Enoyl reductase (ER)" evidence="2">
    <location>
        <begin position="10"/>
        <end position="330"/>
    </location>
</feature>
<dbReference type="GO" id="GO:0008270">
    <property type="term" value="F:zinc ion binding"/>
    <property type="evidence" value="ECO:0007669"/>
    <property type="project" value="InterPro"/>
</dbReference>
<dbReference type="InterPro" id="IPR002364">
    <property type="entry name" value="Quin_OxRdtase/zeta-crystal_CS"/>
</dbReference>
<comment type="caution">
    <text evidence="3">The sequence shown here is derived from an EMBL/GenBank/DDBJ whole genome shotgun (WGS) entry which is preliminary data.</text>
</comment>
<dbReference type="InterPro" id="IPR036291">
    <property type="entry name" value="NAD(P)-bd_dom_sf"/>
</dbReference>
<reference evidence="3 4" key="1">
    <citation type="submission" date="2019-07" db="EMBL/GenBank/DDBJ databases">
        <title>Whole genome shotgun sequence of Novosphingobium sediminis NBRC 106119.</title>
        <authorList>
            <person name="Hosoyama A."/>
            <person name="Uohara A."/>
            <person name="Ohji S."/>
            <person name="Ichikawa N."/>
        </authorList>
    </citation>
    <scope>NUCLEOTIDE SEQUENCE [LARGE SCALE GENOMIC DNA]</scope>
    <source>
        <strain evidence="3 4">NBRC 106119</strain>
    </source>
</reference>
<dbReference type="RefSeq" id="WP_147160835.1">
    <property type="nucleotide sequence ID" value="NZ_BJYR01000023.1"/>
</dbReference>
<dbReference type="Pfam" id="PF08240">
    <property type="entry name" value="ADH_N"/>
    <property type="match status" value="1"/>
</dbReference>
<dbReference type="InterPro" id="IPR050700">
    <property type="entry name" value="YIM1/Zinc_Alcohol_DH_Fams"/>
</dbReference>
<accession>A0A512AP80</accession>
<dbReference type="Proteomes" id="UP000321464">
    <property type="component" value="Unassembled WGS sequence"/>
</dbReference>
<evidence type="ECO:0000313" key="4">
    <source>
        <dbReference type="Proteomes" id="UP000321464"/>
    </source>
</evidence>
<dbReference type="InterPro" id="IPR011032">
    <property type="entry name" value="GroES-like_sf"/>
</dbReference>
<dbReference type="Gene3D" id="3.90.180.10">
    <property type="entry name" value="Medium-chain alcohol dehydrogenases, catalytic domain"/>
    <property type="match status" value="1"/>
</dbReference>
<dbReference type="SMART" id="SM00829">
    <property type="entry name" value="PKS_ER"/>
    <property type="match status" value="1"/>
</dbReference>
<evidence type="ECO:0000259" key="2">
    <source>
        <dbReference type="SMART" id="SM00829"/>
    </source>
</evidence>
<organism evidence="3 4">
    <name type="scientific">Novosphingobium sediminis</name>
    <dbReference type="NCBI Taxonomy" id="707214"/>
    <lineage>
        <taxon>Bacteria</taxon>
        <taxon>Pseudomonadati</taxon>
        <taxon>Pseudomonadota</taxon>
        <taxon>Alphaproteobacteria</taxon>
        <taxon>Sphingomonadales</taxon>
        <taxon>Sphingomonadaceae</taxon>
        <taxon>Novosphingobium</taxon>
    </lineage>
</organism>
<dbReference type="PANTHER" id="PTHR11695">
    <property type="entry name" value="ALCOHOL DEHYDROGENASE RELATED"/>
    <property type="match status" value="1"/>
</dbReference>
<evidence type="ECO:0000256" key="1">
    <source>
        <dbReference type="ARBA" id="ARBA00023002"/>
    </source>
</evidence>
<dbReference type="InterPro" id="IPR013154">
    <property type="entry name" value="ADH-like_N"/>
</dbReference>
<dbReference type="EMBL" id="BJYR01000023">
    <property type="protein sequence ID" value="GEO01520.1"/>
    <property type="molecule type" value="Genomic_DNA"/>
</dbReference>
<dbReference type="OrthoDB" id="9792321at2"/>
<dbReference type="SUPFAM" id="SSF51735">
    <property type="entry name" value="NAD(P)-binding Rossmann-fold domains"/>
    <property type="match status" value="1"/>
</dbReference>
<dbReference type="Pfam" id="PF13602">
    <property type="entry name" value="ADH_zinc_N_2"/>
    <property type="match status" value="1"/>
</dbReference>
<keyword evidence="1" id="KW-0560">Oxidoreductase</keyword>
<dbReference type="Gene3D" id="3.40.50.720">
    <property type="entry name" value="NAD(P)-binding Rossmann-like Domain"/>
    <property type="match status" value="1"/>
</dbReference>
<dbReference type="CDD" id="cd05289">
    <property type="entry name" value="MDR_like_2"/>
    <property type="match status" value="1"/>
</dbReference>
<gene>
    <name evidence="3" type="ORF">NSE01_33520</name>
</gene>
<dbReference type="AlphaFoldDB" id="A0A512AP80"/>
<protein>
    <submittedName>
        <fullName evidence="3">NADPH:quinone oxidoreductase</fullName>
    </submittedName>
</protein>
<evidence type="ECO:0000313" key="3">
    <source>
        <dbReference type="EMBL" id="GEO01520.1"/>
    </source>
</evidence>
<sequence length="336" mass="35257">MKAYLLDRYGKQQPLRLAVVPDPVPGEGDVLIEVHAAALNPLDSKIRDGAFKPLLPYKPPFILGHDVAGRVVQLGKGVTRFAVGDEVYARPRDGRIGTLAELIAVPAADVAHKPANISMIEAASLPLTALTVWQALVEDGRVAAGQSVLIHAGSGGVGVVAIQLARHLGAIVATTAGSAGADLVRSLGAEHVGDYRKQDFAAVLPPQDLIIASQDAATLACSADLLKPGGMLISLSGPPDPAFARAQGLNALLRLVFTGMSWGIRRKAKARGAEYHFLFMRANGDQLAEIAKLVEAGAIKPVVDHTFALEAVNEAMAYLDQGRAKGKVVIDFARSA</sequence>
<proteinExistence type="predicted"/>